<keyword evidence="11 13" id="KW-0968">Cytoplasmic vesicle</keyword>
<feature type="compositionally biased region" description="Acidic residues" evidence="15">
    <location>
        <begin position="843"/>
        <end position="855"/>
    </location>
</feature>
<dbReference type="Gene3D" id="2.130.10.10">
    <property type="entry name" value="YVTN repeat-like/Quinoprotein amine dehydrogenase"/>
    <property type="match status" value="1"/>
</dbReference>
<dbReference type="GO" id="GO:0005198">
    <property type="term" value="F:structural molecule activity"/>
    <property type="evidence" value="ECO:0007669"/>
    <property type="project" value="UniProtKB-UniRule"/>
</dbReference>
<evidence type="ECO:0000256" key="11">
    <source>
        <dbReference type="ARBA" id="ARBA00023329"/>
    </source>
</evidence>
<dbReference type="PROSITE" id="PS50082">
    <property type="entry name" value="WD_REPEATS_2"/>
    <property type="match status" value="4"/>
</dbReference>
<dbReference type="InterPro" id="IPR036322">
    <property type="entry name" value="WD40_repeat_dom_sf"/>
</dbReference>
<dbReference type="GO" id="GO:0006886">
    <property type="term" value="P:intracellular protein transport"/>
    <property type="evidence" value="ECO:0007669"/>
    <property type="project" value="UniProtKB-UniRule"/>
</dbReference>
<dbReference type="PROSITE" id="PS50294">
    <property type="entry name" value="WD_REPEATS_REGION"/>
    <property type="match status" value="4"/>
</dbReference>
<dbReference type="Pfam" id="PF04053">
    <property type="entry name" value="B-prop_COPA_B_2nd"/>
    <property type="match status" value="1"/>
</dbReference>
<dbReference type="FunFam" id="2.130.10.10:FF:000016">
    <property type="entry name" value="Coatomer alpha subunit, putative"/>
    <property type="match status" value="1"/>
</dbReference>
<dbReference type="EMBL" id="BPQB01000006">
    <property type="protein sequence ID" value="GJE87321.1"/>
    <property type="molecule type" value="Genomic_DNA"/>
</dbReference>
<dbReference type="InterPro" id="IPR001680">
    <property type="entry name" value="WD40_rpt"/>
</dbReference>
<feature type="repeat" description="WD" evidence="14">
    <location>
        <begin position="93"/>
        <end position="125"/>
    </location>
</feature>
<evidence type="ECO:0000256" key="3">
    <source>
        <dbReference type="ARBA" id="ARBA00022448"/>
    </source>
</evidence>
<evidence type="ECO:0000256" key="4">
    <source>
        <dbReference type="ARBA" id="ARBA00022490"/>
    </source>
</evidence>
<dbReference type="GO" id="GO:0006891">
    <property type="term" value="P:intra-Golgi vesicle-mediated transport"/>
    <property type="evidence" value="ECO:0007669"/>
    <property type="project" value="TreeGrafter"/>
</dbReference>
<protein>
    <recommendedName>
        <fullName evidence="13">Coatomer subunit beta'</fullName>
    </recommendedName>
</protein>
<dbReference type="FunFam" id="1.25.40.470:FF:000001">
    <property type="entry name" value="Coatomer subunit beta"/>
    <property type="match status" value="1"/>
</dbReference>
<dbReference type="PANTHER" id="PTHR19876">
    <property type="entry name" value="COATOMER"/>
    <property type="match status" value="1"/>
</dbReference>
<comment type="subcellular location">
    <subcellularLocation>
        <location evidence="1 13">Cytoplasmic vesicle</location>
        <location evidence="1 13">COPI-coated vesicle membrane</location>
        <topology evidence="1 13">Peripheral membrane protein</topology>
        <orientation evidence="1 13">Cytoplasmic side</orientation>
    </subcellularLocation>
    <subcellularLocation>
        <location evidence="13">Golgi apparatus membrane</location>
        <topology evidence="13">Peripheral membrane protein</topology>
        <orientation evidence="13">Cytoplasmic side</orientation>
    </subcellularLocation>
    <text evidence="13">The coatomer is cytoplasmic or polymerized on the cytoplasmic side of the Golgi, as well as on the vesicles/buds originating from it.</text>
</comment>
<dbReference type="OrthoDB" id="10261470at2759"/>
<evidence type="ECO:0000313" key="18">
    <source>
        <dbReference type="EMBL" id="GJE87321.1"/>
    </source>
</evidence>
<keyword evidence="8 13" id="KW-0653">Protein transport</keyword>
<evidence type="ECO:0000256" key="5">
    <source>
        <dbReference type="ARBA" id="ARBA00022574"/>
    </source>
</evidence>
<keyword evidence="7 13" id="KW-0931">ER-Golgi transport</keyword>
<feature type="compositionally biased region" description="Low complexity" evidence="15">
    <location>
        <begin position="828"/>
        <end position="842"/>
    </location>
</feature>
<comment type="subunit">
    <text evidence="13">Oligomeric complex that consists of at least the alpha, beta, beta', gamma, delta, epsilon and zeta subunits.</text>
</comment>
<keyword evidence="3 13" id="KW-0813">Transport</keyword>
<dbReference type="PANTHER" id="PTHR19876:SF2">
    <property type="entry name" value="COATOMER SUBUNIT BETA"/>
    <property type="match status" value="1"/>
</dbReference>
<name>A0A9P3G2Z5_9APHY</name>
<dbReference type="Pfam" id="PF23953">
    <property type="entry name" value="TPR_COPA_B"/>
    <property type="match status" value="1"/>
</dbReference>
<dbReference type="InterPro" id="IPR016453">
    <property type="entry name" value="COPB2"/>
</dbReference>
<dbReference type="GO" id="GO:0006888">
    <property type="term" value="P:endoplasmic reticulum to Golgi vesicle-mediated transport"/>
    <property type="evidence" value="ECO:0007669"/>
    <property type="project" value="TreeGrafter"/>
</dbReference>
<evidence type="ECO:0000256" key="13">
    <source>
        <dbReference type="PIRNR" id="PIRNR005567"/>
    </source>
</evidence>
<dbReference type="Gene3D" id="1.25.40.470">
    <property type="match status" value="1"/>
</dbReference>
<dbReference type="CDD" id="cd22947">
    <property type="entry name" value="Coatomer_WDAD_beta-like"/>
    <property type="match status" value="1"/>
</dbReference>
<dbReference type="SMART" id="SM00320">
    <property type="entry name" value="WD40"/>
    <property type="match status" value="6"/>
</dbReference>
<evidence type="ECO:0000256" key="12">
    <source>
        <dbReference type="ARBA" id="ARBA00025536"/>
    </source>
</evidence>
<dbReference type="Pfam" id="PF00400">
    <property type="entry name" value="WD40"/>
    <property type="match status" value="6"/>
</dbReference>
<dbReference type="Proteomes" id="UP000703269">
    <property type="component" value="Unassembled WGS sequence"/>
</dbReference>
<keyword evidence="10 13" id="KW-0472">Membrane</keyword>
<sequence>MLLDVNRKLFARSDRVKGVDFHPTEPWLLTGLYNGTVNIYNHDTGALVKTFEVAEVPVRCVRFIPRKNWFVAGSDDFQLRVFNYNTHEKVAAFEAHPDYIRCLTVHPTASIVLTGSDDMTIKAWDWDKQWRCIQTYEGHTHYIMNIAVNPKDSNTFASACLDRTVKMWSLGAPTANFTMEAHDKGVNYVEFYPGADKPYLVTASDDKTVKIWDYLSKSCVQTLESHTNNVLFAVFHPSLPLIVSGGEDGTVKLWNSGTYRLENTLSYALERAWCIALRKTTNEVAVGYDEGVVVVKLGRDEPSFSMDPTGKLIYTRNNAVLSGNLQTIQDVAIPDGNRIPIGIKELGTTEIYPTSITHSPNGRFVTVVGDGEYIVYTALAWRNKAFGNGSSFAWAGDSNTYAILEGRTKVRVFKNFRERTTAPMKGAGSWALDGLHGGTLLGARGSGVVVFWDWESGEVVRRIDVDAKNIFWSGTGELVAICAEDSYYVLRFDRDAYNAKLESGEDIPDEGVEEAFDLIAEIPENVKTAKWVGDCFIYTTASNRLNYFVGSESYTITPFDQPLYLLGYMPAHSRVYLADKDVNVFSYVLSLSLVEYQTAVLRGDMDAANEILPNVPREQRHKVATFLEGRGLKELALEVTTDPDHKFDLSLQLDDLDAAVEIARTVPELEAESKWKAIGDRALAVWRFDLARESFERAGDLSSLMLLLLSTGDKPGLEKLAHKAAEKGQNNLAFAALLQLGNPAACVDLLVQTQRAPEAAMFARTYAPSKVPEAVQAWKGELAGKGRAKLAEAVADPVEQPDLFEEGWKDAVAREQGTEKPQAPLPISESTSTETAETAATEPTEDETEEDYVDA</sequence>
<evidence type="ECO:0000256" key="6">
    <source>
        <dbReference type="ARBA" id="ARBA00022737"/>
    </source>
</evidence>
<feature type="repeat" description="WD" evidence="14">
    <location>
        <begin position="179"/>
        <end position="222"/>
    </location>
</feature>
<evidence type="ECO:0000256" key="14">
    <source>
        <dbReference type="PROSITE-ProRule" id="PRU00221"/>
    </source>
</evidence>
<evidence type="ECO:0000256" key="8">
    <source>
        <dbReference type="ARBA" id="ARBA00022927"/>
    </source>
</evidence>
<evidence type="ECO:0000256" key="15">
    <source>
        <dbReference type="SAM" id="MobiDB-lite"/>
    </source>
</evidence>
<keyword evidence="5 14" id="KW-0853">WD repeat</keyword>
<dbReference type="GO" id="GO:0006890">
    <property type="term" value="P:retrograde vesicle-mediated transport, Golgi to endoplasmic reticulum"/>
    <property type="evidence" value="ECO:0007669"/>
    <property type="project" value="TreeGrafter"/>
</dbReference>
<feature type="repeat" description="WD" evidence="14">
    <location>
        <begin position="136"/>
        <end position="170"/>
    </location>
</feature>
<evidence type="ECO:0000259" key="16">
    <source>
        <dbReference type="Pfam" id="PF04053"/>
    </source>
</evidence>
<feature type="region of interest" description="Disordered" evidence="15">
    <location>
        <begin position="810"/>
        <end position="855"/>
    </location>
</feature>
<comment type="caution">
    <text evidence="18">The sequence shown here is derived from an EMBL/GenBank/DDBJ whole genome shotgun (WGS) entry which is preliminary data.</text>
</comment>
<dbReference type="PRINTS" id="PR00320">
    <property type="entry name" value="GPROTEINBRPT"/>
</dbReference>
<dbReference type="SUPFAM" id="SSF50978">
    <property type="entry name" value="WD40 repeat-like"/>
    <property type="match status" value="2"/>
</dbReference>
<dbReference type="InterPro" id="IPR015943">
    <property type="entry name" value="WD40/YVTN_repeat-like_dom_sf"/>
</dbReference>
<keyword evidence="9 13" id="KW-0333">Golgi apparatus</keyword>
<evidence type="ECO:0000256" key="10">
    <source>
        <dbReference type="ARBA" id="ARBA00023136"/>
    </source>
</evidence>
<dbReference type="CDD" id="cd00200">
    <property type="entry name" value="WD40"/>
    <property type="match status" value="1"/>
</dbReference>
<dbReference type="GO" id="GO:0000139">
    <property type="term" value="C:Golgi membrane"/>
    <property type="evidence" value="ECO:0007669"/>
    <property type="project" value="UniProtKB-SubCell"/>
</dbReference>
<reference evidence="18 19" key="1">
    <citation type="submission" date="2021-08" db="EMBL/GenBank/DDBJ databases">
        <title>Draft Genome Sequence of Phanerochaete sordida strain YK-624.</title>
        <authorList>
            <person name="Mori T."/>
            <person name="Dohra H."/>
            <person name="Suzuki T."/>
            <person name="Kawagishi H."/>
            <person name="Hirai H."/>
        </authorList>
    </citation>
    <scope>NUCLEOTIDE SEQUENCE [LARGE SCALE GENOMIC DNA]</scope>
    <source>
        <strain evidence="18 19">YK-624</strain>
    </source>
</reference>
<gene>
    <name evidence="18" type="ORF">PsYK624_034040</name>
</gene>
<evidence type="ECO:0000256" key="2">
    <source>
        <dbReference type="ARBA" id="ARBA00010844"/>
    </source>
</evidence>
<proteinExistence type="inferred from homology"/>
<feature type="domain" description="COPA/B second beta-propeller" evidence="16">
    <location>
        <begin position="318"/>
        <end position="579"/>
    </location>
</feature>
<organism evidence="18 19">
    <name type="scientific">Phanerochaete sordida</name>
    <dbReference type="NCBI Taxonomy" id="48140"/>
    <lineage>
        <taxon>Eukaryota</taxon>
        <taxon>Fungi</taxon>
        <taxon>Dikarya</taxon>
        <taxon>Basidiomycota</taxon>
        <taxon>Agaricomycotina</taxon>
        <taxon>Agaricomycetes</taxon>
        <taxon>Polyporales</taxon>
        <taxon>Phanerochaetaceae</taxon>
        <taxon>Phanerochaete</taxon>
    </lineage>
</organism>
<feature type="domain" description="COPA/B TPR" evidence="17">
    <location>
        <begin position="596"/>
        <end position="779"/>
    </location>
</feature>
<comment type="similarity">
    <text evidence="2 13">Belongs to the WD repeat COPB2 family.</text>
</comment>
<keyword evidence="4 13" id="KW-0963">Cytoplasm</keyword>
<dbReference type="InterPro" id="IPR056176">
    <property type="entry name" value="TPR_COPA_B"/>
</dbReference>
<accession>A0A9P3G2Z5</accession>
<dbReference type="GO" id="GO:0030126">
    <property type="term" value="C:COPI vesicle coat"/>
    <property type="evidence" value="ECO:0007669"/>
    <property type="project" value="TreeGrafter"/>
</dbReference>
<dbReference type="InterPro" id="IPR050844">
    <property type="entry name" value="Coatomer_complex_subunit"/>
</dbReference>
<evidence type="ECO:0000256" key="7">
    <source>
        <dbReference type="ARBA" id="ARBA00022892"/>
    </source>
</evidence>
<feature type="repeat" description="WD" evidence="14">
    <location>
        <begin position="223"/>
        <end position="264"/>
    </location>
</feature>
<dbReference type="InterPro" id="IPR020472">
    <property type="entry name" value="WD40_PAC1"/>
</dbReference>
<dbReference type="PIRSF" id="PIRSF005567">
    <property type="entry name" value="Coatomer_beta'_subunit"/>
    <property type="match status" value="1"/>
</dbReference>
<keyword evidence="6" id="KW-0677">Repeat</keyword>
<evidence type="ECO:0000256" key="9">
    <source>
        <dbReference type="ARBA" id="ARBA00023034"/>
    </source>
</evidence>
<comment type="function">
    <text evidence="12 13">The coatomer is a cytosolic protein complex that binds to dilysine motifs and reversibly associates with Golgi non-clathrin-coated vesicles, which further mediate biosynthetic protein transport from the ER, via the Golgi up to the trans Golgi network. Coatomer complex is required for budding from Golgi membranes, and is essential for the retrograde Golgi-to-ER transport of dilysine-tagged proteins.</text>
</comment>
<dbReference type="InterPro" id="IPR006692">
    <property type="entry name" value="Beta-prop_COPA/B_2nd"/>
</dbReference>
<evidence type="ECO:0000256" key="1">
    <source>
        <dbReference type="ARBA" id="ARBA00004347"/>
    </source>
</evidence>
<dbReference type="AlphaFoldDB" id="A0A9P3G2Z5"/>
<evidence type="ECO:0000313" key="19">
    <source>
        <dbReference type="Proteomes" id="UP000703269"/>
    </source>
</evidence>
<evidence type="ECO:0000259" key="17">
    <source>
        <dbReference type="Pfam" id="PF23953"/>
    </source>
</evidence>
<keyword evidence="19" id="KW-1185">Reference proteome</keyword>